<feature type="region of interest" description="Disordered" evidence="1">
    <location>
        <begin position="1559"/>
        <end position="1581"/>
    </location>
</feature>
<feature type="domain" description="CTLH/CRA C-terminal to LisH motif" evidence="2">
    <location>
        <begin position="1248"/>
        <end position="1329"/>
    </location>
</feature>
<feature type="region of interest" description="Disordered" evidence="1">
    <location>
        <begin position="457"/>
        <end position="516"/>
    </location>
</feature>
<feature type="region of interest" description="Disordered" evidence="1">
    <location>
        <begin position="2028"/>
        <end position="2048"/>
    </location>
</feature>
<dbReference type="GO" id="GO:0004842">
    <property type="term" value="F:ubiquitin-protein transferase activity"/>
    <property type="evidence" value="ECO:0007669"/>
    <property type="project" value="InterPro"/>
</dbReference>
<organism evidence="3 4">
    <name type="scientific">Cystoisospora suis</name>
    <dbReference type="NCBI Taxonomy" id="483139"/>
    <lineage>
        <taxon>Eukaryota</taxon>
        <taxon>Sar</taxon>
        <taxon>Alveolata</taxon>
        <taxon>Apicomplexa</taxon>
        <taxon>Conoidasida</taxon>
        <taxon>Coccidia</taxon>
        <taxon>Eucoccidiorida</taxon>
        <taxon>Eimeriorina</taxon>
        <taxon>Sarcocystidae</taxon>
        <taxon>Cystoisospora</taxon>
    </lineage>
</organism>
<feature type="compositionally biased region" description="Polar residues" evidence="1">
    <location>
        <begin position="468"/>
        <end position="477"/>
    </location>
</feature>
<feature type="compositionally biased region" description="Acidic residues" evidence="1">
    <location>
        <begin position="2478"/>
        <end position="2496"/>
    </location>
</feature>
<dbReference type="GO" id="GO:0034657">
    <property type="term" value="C:GID complex"/>
    <property type="evidence" value="ECO:0007669"/>
    <property type="project" value="TreeGrafter"/>
</dbReference>
<feature type="non-terminal residue" evidence="3">
    <location>
        <position position="2610"/>
    </location>
</feature>
<name>A0A2C6KXG3_9APIC</name>
<feature type="region of interest" description="Disordered" evidence="1">
    <location>
        <begin position="198"/>
        <end position="237"/>
    </location>
</feature>
<evidence type="ECO:0000313" key="3">
    <source>
        <dbReference type="EMBL" id="PHJ21369.1"/>
    </source>
</evidence>
<dbReference type="PANTHER" id="PTHR12170">
    <property type="entry name" value="MACROPHAGE ERYTHROBLAST ATTACHER-RELATED"/>
    <property type="match status" value="1"/>
</dbReference>
<feature type="compositionally biased region" description="Basic and acidic residues" evidence="1">
    <location>
        <begin position="2538"/>
        <end position="2550"/>
    </location>
</feature>
<feature type="region of interest" description="Disordered" evidence="1">
    <location>
        <begin position="337"/>
        <end position="371"/>
    </location>
</feature>
<feature type="region of interest" description="Disordered" evidence="1">
    <location>
        <begin position="522"/>
        <end position="541"/>
    </location>
</feature>
<feature type="compositionally biased region" description="Low complexity" evidence="1">
    <location>
        <begin position="2204"/>
        <end position="2218"/>
    </location>
</feature>
<feature type="region of interest" description="Disordered" evidence="1">
    <location>
        <begin position="1331"/>
        <end position="1381"/>
    </location>
</feature>
<gene>
    <name evidence="3" type="ORF">CSUI_004783</name>
</gene>
<feature type="region of interest" description="Disordered" evidence="1">
    <location>
        <begin position="2286"/>
        <end position="2406"/>
    </location>
</feature>
<sequence length="2610" mass="275438">MPGVDRRASGRTWDEAGASPPYSSLAPASSLSSGAAHSTPEALRFSAGAPSREVATAQGSRSAEPSHSSAAPVVVVGVDLRTSSAGAAAVLSSNGSLPAPSSPVLNCSSAGFLDFPDVVARVSSSSCPPCALPATKASSGPSTVCSSSLICRRRKRRLCEISSLLALDGPLLPSVLATKGRRHSGVLSMSASVQEDHSGLSLAQTAQGAQGSAHGGDKRASVGEQGRGGRDKAELPLSLDSGREPFVSLYEEVAQAAKRHRRSCDEITRNIDLLLGVILDSKAAIRAAAVASTQPVPALPAQAVATGSAGVSSASSVGGDDLSSCASRLSPERCGVSSSTAAVKSERDTKLSSPFSPSIPWAPVSPSGDRNALSSQVRSVLDPLLTPQNGEAVALSAAEEGRSPTGSRAASALPAREEKKDAAEAACAATPTQQDTRSNGEQQTKTLADLAAADFKPASQDQRGEVRCQSSSVSASGATLEAGEREAASHSVLTGNASAAPPSDQQSRLTSRGIFSPGFSPASSYSGVTSPGGSPSPFPPPSAAASPFLSSAPSPAALGPLSSSSLFLPSCALPAPRVVVPPSPSASTFSLGEPAARDLLHTLSLSSVSNSERTPSRSAGGAAVSGVSASPFSACSSPSSFSSATSPPSASAFAAPVPPPSVKKAMQTLQQKVQELNVGNSLAEAYREQQLALTGVAKAIERLIPGDPAAATRSLPPPPEQQLFFALHARNKMKTDSDAASVEVEGGRGRIQKVENGAEPSESREVVEGARVEGEEGGRRRRRTEGAVDDQVAERRRRRHEERAREDGEEERRDLSGREEVPTASGRGDDSDQRVREDSEGRPPETDEHMSDVEKGKKTAYSVAWTRTPHSAARNTMKVPQEANLKPVQRLAYVTGDEWCTNGGGTPPSIAEFLSGQADSFCARRQLMESEDMLLAKLIALHFLHCGWFDIYAAYCDRNVCCAFYLRSAEQQHIFDSIECPCPQCTRSRSRRSVVEHSREAVEDTAAFFGPLGALERAPGARLGCQAGSTGTLQGRGGLPSLEPVEEGAKIVALLDEGPACGGETSKSRINSTSDRRNGSSADGKEETLPCHSSSPVGSVAASVSGAPELLGGAVKCVACAPGVESRRSEAAPDPGELNALQIKAETKRAPGDGQSQKVGKAERTKKPGGSCDQYYEHTGTGGRVRLLPKEVEAAYVQLHEILRRLERTRDEQLRQWRWRYESKEKDGVTSCSQKEPFAPPSSSGGVKKNGVDLALHWLERQKKHHRRRLAPLHFELHKLKFLSLLSSPSSTVEQALHYSRMHLTPFWRMHKADVCRLMGCVAFFGRRETAAPASSETTPGEHVTRCEGDNKGVLEGSEQQHPDRKISSGGPQDEKGTPAEEGLTAVKPGAKSISCVDGVSVQHAVSGKEGESGGTVTSCTSFSSKVAARAESTSSGRRKEDRHVDKNAVTPLLAASSRPAAAQDRSEKRLTCFALASLGEGTPYKDLVSEAVWARVLNLFRKAFCETGLLLPVCRHPPLGRDGVSSSCAGVCKLSNTREGLDSAADGLQDSTLVPALTMPPSSLLSRTGTQPEGWRTAGGATGRSIAARAAEVGERRARRSVLDSTELIVELDDTSREDSRQQRSARMARGRSSFLPTSQDDERHYHQSGPRSARGRLVTTTFHLPGIEDRLGGSCTARSTSGDTPASLVRLILCPNRYGPTRPLGEGVSVSGRSVSHQERFDEELRTIADASAVTALTAGSGAHAAVAAVARSGARQLGEAVRAESNSLLSDVPLSEPVVSSTLYLRGEAKKKQRDCERLEGPNWLRDCVLAPFSSGVPESDVSSAICLPPLGTWSIRGQRFSRCRVNSHSSFCSPDNREVPVSHNNCCIFAKEHHSHSIPWCPASAESGGRRNGIHTSGSLSGGGKTSSRRGSLSSNGSKAGPSSSALAAREAASRATCGRSVHKKLSPVSDFQSGWILRVHALTGSNRRAGAPRGQTSVEKSMWHRAHIGGTGGFVGEPLGQIEESAKDSTLEIGTRIAVPWQSEETHEGTNPPLDTDNASAQAAGGDRAEMVPGGLTFRGDAGTPTVEKHAVVRTLSRTEAREARQGGCVAAVLGSPSLTATPSFFSSRARERGDARVLSPLGNTKEGSCDFESIVGLPTTDSSHLSSSFASAIRRRQMGTPCVTTALDRATQADILPALASEKREIRWVLTGNGTSAGGESQAASGFSSSQRQQRRRRRELVESLWLGEALDSNCFFGLRCRSATPRSPHLCSYVLSCRPNRHFSLLSIQTGERVMKTGDAVPKNTEDTSSGVVGHTSAWRSSSRSSTGSGSDFEDERGVHHASRRGRRGRNTEPIFASTAPLRGSEEEGGEELGGGRRGGQGGTSSSTHVSRRSERRAASGRRPHQNRGPPARPAPAGVVLGSSAARGMFWRAQMRSVGSRHGAGTRRLAAMAVRGLAGGGGEGSYSMSLARLAGRWGFGFPVRRGGRREEEEDESEEGEDADEEEDLEELLRTLEEDAGAGVSEDDANDDNWARTGWPYPSDPARGSHQPYHEMLRVRRGLERLGSSHSPRAAVPFSALSQSGHSRHRSSRQSYYGAGGSSRSRGPSRSSSPWGQQHSSAPL</sequence>
<comment type="caution">
    <text evidence="3">The sequence shown here is derived from an EMBL/GenBank/DDBJ whole genome shotgun (WGS) entry which is preliminary data.</text>
</comment>
<dbReference type="Proteomes" id="UP000221165">
    <property type="component" value="Unassembled WGS sequence"/>
</dbReference>
<evidence type="ECO:0000313" key="4">
    <source>
        <dbReference type="Proteomes" id="UP000221165"/>
    </source>
</evidence>
<feature type="compositionally biased region" description="Polar residues" evidence="1">
    <location>
        <begin position="491"/>
        <end position="510"/>
    </location>
</feature>
<dbReference type="Pfam" id="PF10607">
    <property type="entry name" value="CTLH"/>
    <property type="match status" value="1"/>
</dbReference>
<dbReference type="VEuPathDB" id="ToxoDB:CSUI_004783"/>
<dbReference type="GO" id="GO:0005737">
    <property type="term" value="C:cytoplasm"/>
    <property type="evidence" value="ECO:0007669"/>
    <property type="project" value="TreeGrafter"/>
</dbReference>
<protein>
    <submittedName>
        <fullName evidence="3">Zinc c3hc4 type (Ring finger) domain-containing</fullName>
    </submittedName>
</protein>
<feature type="region of interest" description="Disordered" evidence="1">
    <location>
        <begin position="1428"/>
        <end position="1451"/>
    </location>
</feature>
<feature type="compositionally biased region" description="Basic and acidic residues" evidence="1">
    <location>
        <begin position="215"/>
        <end position="234"/>
    </location>
</feature>
<feature type="compositionally biased region" description="Basic residues" evidence="1">
    <location>
        <begin position="2327"/>
        <end position="2336"/>
    </location>
</feature>
<dbReference type="GeneID" id="94428178"/>
<feature type="compositionally biased region" description="Low complexity" evidence="1">
    <location>
        <begin position="1913"/>
        <end position="1936"/>
    </location>
</feature>
<feature type="compositionally biased region" description="Basic and acidic residues" evidence="1">
    <location>
        <begin position="1"/>
        <end position="14"/>
    </location>
</feature>
<dbReference type="GO" id="GO:0043161">
    <property type="term" value="P:proteasome-mediated ubiquitin-dependent protein catabolic process"/>
    <property type="evidence" value="ECO:0007669"/>
    <property type="project" value="InterPro"/>
</dbReference>
<dbReference type="PANTHER" id="PTHR12170:SF3">
    <property type="entry name" value="GH10162P"/>
    <property type="match status" value="1"/>
</dbReference>
<feature type="compositionally biased region" description="Low complexity" evidence="1">
    <location>
        <begin position="2303"/>
        <end position="2318"/>
    </location>
</feature>
<feature type="compositionally biased region" description="Basic and acidic residues" evidence="1">
    <location>
        <begin position="1343"/>
        <end position="1379"/>
    </location>
</feature>
<feature type="compositionally biased region" description="Basic and acidic residues" evidence="1">
    <location>
        <begin position="1074"/>
        <end position="1089"/>
    </location>
</feature>
<dbReference type="GO" id="GO:0005634">
    <property type="term" value="C:nucleus"/>
    <property type="evidence" value="ECO:0007669"/>
    <property type="project" value="TreeGrafter"/>
</dbReference>
<feature type="region of interest" description="Disordered" evidence="1">
    <location>
        <begin position="1889"/>
        <end position="1936"/>
    </location>
</feature>
<dbReference type="OrthoDB" id="10690886at2759"/>
<feature type="compositionally biased region" description="Basic and acidic residues" evidence="1">
    <location>
        <begin position="801"/>
        <end position="856"/>
    </location>
</feature>
<proteinExistence type="predicted"/>
<feature type="region of interest" description="Disordered" evidence="1">
    <location>
        <begin position="1146"/>
        <end position="1176"/>
    </location>
</feature>
<keyword evidence="4" id="KW-1185">Reference proteome</keyword>
<feature type="region of interest" description="Disordered" evidence="1">
    <location>
        <begin position="736"/>
        <end position="856"/>
    </location>
</feature>
<feature type="region of interest" description="Disordered" evidence="1">
    <location>
        <begin position="396"/>
        <end position="443"/>
    </location>
</feature>
<evidence type="ECO:0000259" key="2">
    <source>
        <dbReference type="Pfam" id="PF10607"/>
    </source>
</evidence>
<dbReference type="InterPro" id="IPR045098">
    <property type="entry name" value="Fyv10_fam"/>
</dbReference>
<dbReference type="InterPro" id="IPR024964">
    <property type="entry name" value="CTLH/CRA"/>
</dbReference>
<evidence type="ECO:0000256" key="1">
    <source>
        <dbReference type="SAM" id="MobiDB-lite"/>
    </source>
</evidence>
<feature type="compositionally biased region" description="Polar residues" evidence="1">
    <location>
        <begin position="1561"/>
        <end position="1572"/>
    </location>
</feature>
<feature type="region of interest" description="Disordered" evidence="1">
    <location>
        <begin position="2469"/>
        <end position="2610"/>
    </location>
</feature>
<dbReference type="RefSeq" id="XP_067923052.1">
    <property type="nucleotide sequence ID" value="XM_068064967.1"/>
</dbReference>
<feature type="region of interest" description="Disordered" evidence="1">
    <location>
        <begin position="1061"/>
        <end position="1100"/>
    </location>
</feature>
<feature type="compositionally biased region" description="Polar residues" evidence="1">
    <location>
        <begin position="201"/>
        <end position="210"/>
    </location>
</feature>
<feature type="compositionally biased region" description="Basic and acidic residues" evidence="1">
    <location>
        <begin position="761"/>
        <end position="778"/>
    </location>
</feature>
<feature type="region of interest" description="Disordered" evidence="1">
    <location>
        <begin position="1"/>
        <end position="68"/>
    </location>
</feature>
<feature type="compositionally biased region" description="Polar residues" evidence="1">
    <location>
        <begin position="430"/>
        <end position="443"/>
    </location>
</feature>
<feature type="compositionally biased region" description="Basic and acidic residues" evidence="1">
    <location>
        <begin position="1438"/>
        <end position="1447"/>
    </location>
</feature>
<feature type="compositionally biased region" description="Low complexity" evidence="1">
    <location>
        <begin position="16"/>
        <end position="36"/>
    </location>
</feature>
<reference evidence="3 4" key="1">
    <citation type="journal article" date="2017" name="Int. J. Parasitol.">
        <title>The genome of the protozoan parasite Cystoisospora suis and a reverse vaccinology approach to identify vaccine candidates.</title>
        <authorList>
            <person name="Palmieri N."/>
            <person name="Shrestha A."/>
            <person name="Ruttkowski B."/>
            <person name="Beck T."/>
            <person name="Vogl C."/>
            <person name="Tomley F."/>
            <person name="Blake D.P."/>
            <person name="Joachim A."/>
        </authorList>
    </citation>
    <scope>NUCLEOTIDE SEQUENCE [LARGE SCALE GENOMIC DNA]</scope>
    <source>
        <strain evidence="3 4">Wien I</strain>
    </source>
</reference>
<feature type="region of interest" description="Disordered" evidence="1">
    <location>
        <begin position="1615"/>
        <end position="1657"/>
    </location>
</feature>
<accession>A0A2C6KXG3</accession>
<feature type="compositionally biased region" description="Low complexity" evidence="1">
    <location>
        <begin position="2579"/>
        <end position="2603"/>
    </location>
</feature>
<dbReference type="EMBL" id="MIGC01002270">
    <property type="protein sequence ID" value="PHJ21369.1"/>
    <property type="molecule type" value="Genomic_DNA"/>
</dbReference>
<feature type="region of interest" description="Disordered" evidence="1">
    <location>
        <begin position="2198"/>
        <end position="2221"/>
    </location>
</feature>
<feature type="compositionally biased region" description="Gly residues" evidence="1">
    <location>
        <begin position="2359"/>
        <end position="2370"/>
    </location>
</feature>